<dbReference type="Pfam" id="PF05057">
    <property type="entry name" value="DUF676"/>
    <property type="match status" value="1"/>
</dbReference>
<evidence type="ECO:0000313" key="4">
    <source>
        <dbReference type="EMBL" id="KAG1302681.1"/>
    </source>
</evidence>
<keyword evidence="2" id="KW-1133">Transmembrane helix</keyword>
<feature type="transmembrane region" description="Helical" evidence="2">
    <location>
        <begin position="252"/>
        <end position="275"/>
    </location>
</feature>
<evidence type="ECO:0000256" key="2">
    <source>
        <dbReference type="SAM" id="Phobius"/>
    </source>
</evidence>
<dbReference type="PANTHER" id="PTHR12482:SF62">
    <property type="entry name" value="LIPASE ROG1-RELATED"/>
    <property type="match status" value="1"/>
</dbReference>
<keyword evidence="2" id="KW-0812">Transmembrane</keyword>
<sequence length="418" mass="48587">MADKEQISLIVLSHGLWGVEGHMDYIRKRLINRYKNSIFVLNVNVNEAKYSYDGIDVCGERAAEQIITVIRQLEKSKRKVKKISLIGYSLGGLILRFAIGILGERGLFDRIEPDYFITFASPHMGVKLFDGSLRSNIFNFVSGRLVSRSGEQLQLRDRFGKKQEPIIKILSDPDEIYFKHLARFKVKRTYVNIVNDRTVPYWSAGMELMDYFHNSKDRLDITLDQKYTSIITGFDYKSHHSKKKQKTNPLRYLPFMLLPIYMLFGFIVISLQGFISRHRVSNYFKNKQKLIDNRNEDDEITQMIDSKFLAGILDIVNLPEEEDEESTLLLNSCQSDDKTHYHQVSPSPCLKEKAKQLDLDAMTRTICYNLRQLEWERVWVYLDAFNAHATIICRQTNHTTDAGKANVQHFLDTTQFSV</sequence>
<evidence type="ECO:0000313" key="5">
    <source>
        <dbReference type="Proteomes" id="UP000716291"/>
    </source>
</evidence>
<proteinExistence type="inferred from homology"/>
<dbReference type="OrthoDB" id="273452at2759"/>
<comment type="caution">
    <text evidence="4">The sequence shown here is derived from an EMBL/GenBank/DDBJ whole genome shotgun (WGS) entry which is preliminary data.</text>
</comment>
<keyword evidence="2" id="KW-0472">Membrane</keyword>
<comment type="similarity">
    <text evidence="1">Belongs to the putative lipase ROG1 family.</text>
</comment>
<dbReference type="Gene3D" id="3.40.50.1820">
    <property type="entry name" value="alpha/beta hydrolase"/>
    <property type="match status" value="1"/>
</dbReference>
<feature type="domain" description="DUF676" evidence="3">
    <location>
        <begin position="5"/>
        <end position="203"/>
    </location>
</feature>
<protein>
    <recommendedName>
        <fullName evidence="3">DUF676 domain-containing protein</fullName>
    </recommendedName>
</protein>
<gene>
    <name evidence="4" type="ORF">G6F64_010720</name>
</gene>
<evidence type="ECO:0000256" key="1">
    <source>
        <dbReference type="ARBA" id="ARBA00007920"/>
    </source>
</evidence>
<reference evidence="4" key="1">
    <citation type="journal article" date="2020" name="Microb. Genom.">
        <title>Genetic diversity of clinical and environmental Mucorales isolates obtained from an investigation of mucormycosis cases among solid organ transplant recipients.</title>
        <authorList>
            <person name="Nguyen M.H."/>
            <person name="Kaul D."/>
            <person name="Muto C."/>
            <person name="Cheng S.J."/>
            <person name="Richter R.A."/>
            <person name="Bruno V.M."/>
            <person name="Liu G."/>
            <person name="Beyhan S."/>
            <person name="Sundermann A.J."/>
            <person name="Mounaud S."/>
            <person name="Pasculle A.W."/>
            <person name="Nierman W.C."/>
            <person name="Driscoll E."/>
            <person name="Cumbie R."/>
            <person name="Clancy C.J."/>
            <person name="Dupont C.L."/>
        </authorList>
    </citation>
    <scope>NUCLEOTIDE SEQUENCE</scope>
    <source>
        <strain evidence="4">GL11</strain>
    </source>
</reference>
<dbReference type="InterPro" id="IPR007751">
    <property type="entry name" value="DUF676_lipase-like"/>
</dbReference>
<dbReference type="AlphaFoldDB" id="A0A9P6X0Q8"/>
<dbReference type="InterPro" id="IPR044294">
    <property type="entry name" value="Lipase-like"/>
</dbReference>
<dbReference type="Proteomes" id="UP000716291">
    <property type="component" value="Unassembled WGS sequence"/>
</dbReference>
<dbReference type="SUPFAM" id="SSF53474">
    <property type="entry name" value="alpha/beta-Hydrolases"/>
    <property type="match status" value="1"/>
</dbReference>
<dbReference type="InterPro" id="IPR029058">
    <property type="entry name" value="AB_hydrolase_fold"/>
</dbReference>
<dbReference type="EMBL" id="JAANQT010002317">
    <property type="protein sequence ID" value="KAG1302681.1"/>
    <property type="molecule type" value="Genomic_DNA"/>
</dbReference>
<keyword evidence="5" id="KW-1185">Reference proteome</keyword>
<evidence type="ECO:0000259" key="3">
    <source>
        <dbReference type="Pfam" id="PF05057"/>
    </source>
</evidence>
<name>A0A9P6X0Q8_RHIOR</name>
<dbReference type="PANTHER" id="PTHR12482">
    <property type="entry name" value="LIPASE ROG1-RELATED-RELATED"/>
    <property type="match status" value="1"/>
</dbReference>
<accession>A0A9P6X0Q8</accession>
<organism evidence="4 5">
    <name type="scientific">Rhizopus oryzae</name>
    <name type="common">Mucormycosis agent</name>
    <name type="synonym">Rhizopus arrhizus var. delemar</name>
    <dbReference type="NCBI Taxonomy" id="64495"/>
    <lineage>
        <taxon>Eukaryota</taxon>
        <taxon>Fungi</taxon>
        <taxon>Fungi incertae sedis</taxon>
        <taxon>Mucoromycota</taxon>
        <taxon>Mucoromycotina</taxon>
        <taxon>Mucoromycetes</taxon>
        <taxon>Mucorales</taxon>
        <taxon>Mucorineae</taxon>
        <taxon>Rhizopodaceae</taxon>
        <taxon>Rhizopus</taxon>
    </lineage>
</organism>